<accession>A0AAJ6BDL8</accession>
<keyword evidence="1" id="KW-0812">Transmembrane</keyword>
<dbReference type="EMBL" id="CP119311">
    <property type="protein sequence ID" value="WEK33770.1"/>
    <property type="molecule type" value="Genomic_DNA"/>
</dbReference>
<keyword evidence="1" id="KW-1133">Transmembrane helix</keyword>
<sequence>MSKKLTIGQQRVALIVAIIIGLVVGKLIKRVGLGLLIGSFFGLLILMAFSRRR</sequence>
<name>A0AAJ6BDL8_9BACT</name>
<evidence type="ECO:0000313" key="2">
    <source>
        <dbReference type="EMBL" id="WEK33770.1"/>
    </source>
</evidence>
<reference evidence="2" key="1">
    <citation type="submission" date="2023-03" db="EMBL/GenBank/DDBJ databases">
        <title>Andean soil-derived lignocellulolytic bacterial consortium as a source of novel taxa and putative plastic-active enzymes.</title>
        <authorList>
            <person name="Diaz-Garcia L."/>
            <person name="Chuvochina M."/>
            <person name="Feuerriegel G."/>
            <person name="Bunk B."/>
            <person name="Sproer C."/>
            <person name="Streit W.R."/>
            <person name="Rodriguez L.M."/>
            <person name="Overmann J."/>
            <person name="Jimenez D.J."/>
        </authorList>
    </citation>
    <scope>NUCLEOTIDE SEQUENCE</scope>
    <source>
        <strain evidence="2">MAG 7</strain>
    </source>
</reference>
<dbReference type="AlphaFoldDB" id="A0AAJ6BDL8"/>
<gene>
    <name evidence="2" type="ORF">P0Y53_14860</name>
</gene>
<feature type="transmembrane region" description="Helical" evidence="1">
    <location>
        <begin position="34"/>
        <end position="50"/>
    </location>
</feature>
<evidence type="ECO:0000256" key="1">
    <source>
        <dbReference type="SAM" id="Phobius"/>
    </source>
</evidence>
<protein>
    <submittedName>
        <fullName evidence="2">Uncharacterized protein</fullName>
    </submittedName>
</protein>
<organism evidence="2 3">
    <name type="scientific">Candidatus Pseudobacter hemicellulosilyticus</name>
    <dbReference type="NCBI Taxonomy" id="3121375"/>
    <lineage>
        <taxon>Bacteria</taxon>
        <taxon>Pseudomonadati</taxon>
        <taxon>Bacteroidota</taxon>
        <taxon>Chitinophagia</taxon>
        <taxon>Chitinophagales</taxon>
        <taxon>Chitinophagaceae</taxon>
        <taxon>Pseudobacter</taxon>
    </lineage>
</organism>
<proteinExistence type="predicted"/>
<dbReference type="Proteomes" id="UP001220610">
    <property type="component" value="Chromosome"/>
</dbReference>
<feature type="transmembrane region" description="Helical" evidence="1">
    <location>
        <begin position="12"/>
        <end position="28"/>
    </location>
</feature>
<keyword evidence="1" id="KW-0472">Membrane</keyword>
<evidence type="ECO:0000313" key="3">
    <source>
        <dbReference type="Proteomes" id="UP001220610"/>
    </source>
</evidence>